<feature type="transmembrane region" description="Helical" evidence="6">
    <location>
        <begin position="38"/>
        <end position="64"/>
    </location>
</feature>
<evidence type="ECO:0000256" key="4">
    <source>
        <dbReference type="ARBA" id="ARBA00023136"/>
    </source>
</evidence>
<feature type="compositionally biased region" description="Polar residues" evidence="5">
    <location>
        <begin position="1"/>
        <end position="13"/>
    </location>
</feature>
<feature type="transmembrane region" description="Helical" evidence="6">
    <location>
        <begin position="163"/>
        <end position="187"/>
    </location>
</feature>
<feature type="transmembrane region" description="Helical" evidence="6">
    <location>
        <begin position="108"/>
        <end position="131"/>
    </location>
</feature>
<feature type="region of interest" description="Disordered" evidence="5">
    <location>
        <begin position="1"/>
        <end position="27"/>
    </location>
</feature>
<dbReference type="GeneID" id="63781362"/>
<evidence type="ECO:0000256" key="6">
    <source>
        <dbReference type="SAM" id="Phobius"/>
    </source>
</evidence>
<keyword evidence="4 6" id="KW-0472">Membrane</keyword>
<feature type="transmembrane region" description="Helical" evidence="6">
    <location>
        <begin position="234"/>
        <end position="257"/>
    </location>
</feature>
<dbReference type="InParanoid" id="A0A1Y2EIT1"/>
<evidence type="ECO:0000313" key="8">
    <source>
        <dbReference type="EMBL" id="ORY71488.1"/>
    </source>
</evidence>
<feature type="transmembrane region" description="Helical" evidence="6">
    <location>
        <begin position="391"/>
        <end position="410"/>
    </location>
</feature>
<dbReference type="PROSITE" id="PS50850">
    <property type="entry name" value="MFS"/>
    <property type="match status" value="1"/>
</dbReference>
<feature type="transmembrane region" description="Helical" evidence="6">
    <location>
        <begin position="193"/>
        <end position="213"/>
    </location>
</feature>
<reference evidence="8 9" key="1">
    <citation type="submission" date="2016-07" db="EMBL/GenBank/DDBJ databases">
        <title>Pervasive Adenine N6-methylation of Active Genes in Fungi.</title>
        <authorList>
            <consortium name="DOE Joint Genome Institute"/>
            <person name="Mondo S.J."/>
            <person name="Dannebaum R.O."/>
            <person name="Kuo R.C."/>
            <person name="Labutti K."/>
            <person name="Haridas S."/>
            <person name="Kuo A."/>
            <person name="Salamov A."/>
            <person name="Ahrendt S.R."/>
            <person name="Lipzen A."/>
            <person name="Sullivan W."/>
            <person name="Andreopoulos W.B."/>
            <person name="Clum A."/>
            <person name="Lindquist E."/>
            <person name="Daum C."/>
            <person name="Ramamoorthy G.K."/>
            <person name="Gryganskyi A."/>
            <person name="Culley D."/>
            <person name="Magnuson J.K."/>
            <person name="James T.Y."/>
            <person name="O'Malley M.A."/>
            <person name="Stajich J.E."/>
            <person name="Spatafora J.W."/>
            <person name="Visel A."/>
            <person name="Grigoriev I.V."/>
        </authorList>
    </citation>
    <scope>NUCLEOTIDE SEQUENCE [LARGE SCALE GENOMIC DNA]</scope>
    <source>
        <strain evidence="8 9">CBS 129021</strain>
    </source>
</reference>
<comment type="subcellular location">
    <subcellularLocation>
        <location evidence="1">Membrane</location>
        <topology evidence="1">Multi-pass membrane protein</topology>
    </subcellularLocation>
</comment>
<dbReference type="PANTHER" id="PTHR23501:SF94">
    <property type="entry name" value="MAJOR FACILITATOR SUPERFAMILY (MFS) PROFILE DOMAIN-CONTAINING PROTEIN"/>
    <property type="match status" value="1"/>
</dbReference>
<evidence type="ECO:0000313" key="9">
    <source>
        <dbReference type="Proteomes" id="UP000193689"/>
    </source>
</evidence>
<feature type="compositionally biased region" description="Basic and acidic residues" evidence="5">
    <location>
        <begin position="552"/>
        <end position="583"/>
    </location>
</feature>
<dbReference type="Gene3D" id="1.20.1250.20">
    <property type="entry name" value="MFS general substrate transporter like domains"/>
    <property type="match status" value="1"/>
</dbReference>
<evidence type="ECO:0000256" key="2">
    <source>
        <dbReference type="ARBA" id="ARBA00022692"/>
    </source>
</evidence>
<dbReference type="InterPro" id="IPR020846">
    <property type="entry name" value="MFS_dom"/>
</dbReference>
<proteinExistence type="predicted"/>
<evidence type="ECO:0000256" key="3">
    <source>
        <dbReference type="ARBA" id="ARBA00022989"/>
    </source>
</evidence>
<feature type="transmembrane region" description="Helical" evidence="6">
    <location>
        <begin position="76"/>
        <end position="96"/>
    </location>
</feature>
<feature type="transmembrane region" description="Helical" evidence="6">
    <location>
        <begin position="496"/>
        <end position="520"/>
    </location>
</feature>
<feature type="transmembrane region" description="Helical" evidence="6">
    <location>
        <begin position="365"/>
        <end position="385"/>
    </location>
</feature>
<evidence type="ECO:0000259" key="7">
    <source>
        <dbReference type="PROSITE" id="PS50850"/>
    </source>
</evidence>
<dbReference type="OrthoDB" id="2351791at2759"/>
<protein>
    <submittedName>
        <fullName evidence="8">Major facilitator superfamily transporter</fullName>
    </submittedName>
</protein>
<dbReference type="PANTHER" id="PTHR23501">
    <property type="entry name" value="MAJOR FACILITATOR SUPERFAMILY"/>
    <property type="match status" value="1"/>
</dbReference>
<gene>
    <name evidence="8" type="ORF">BCR38DRAFT_519873</name>
</gene>
<evidence type="ECO:0000256" key="1">
    <source>
        <dbReference type="ARBA" id="ARBA00004141"/>
    </source>
</evidence>
<accession>A0A1Y2EIT1</accession>
<feature type="compositionally biased region" description="Basic and acidic residues" evidence="5">
    <location>
        <begin position="15"/>
        <end position="27"/>
    </location>
</feature>
<dbReference type="Proteomes" id="UP000193689">
    <property type="component" value="Unassembled WGS sequence"/>
</dbReference>
<keyword evidence="3 6" id="KW-1133">Transmembrane helix</keyword>
<dbReference type="AlphaFoldDB" id="A0A1Y2EIT1"/>
<organism evidence="8 9">
    <name type="scientific">Pseudomassariella vexata</name>
    <dbReference type="NCBI Taxonomy" id="1141098"/>
    <lineage>
        <taxon>Eukaryota</taxon>
        <taxon>Fungi</taxon>
        <taxon>Dikarya</taxon>
        <taxon>Ascomycota</taxon>
        <taxon>Pezizomycotina</taxon>
        <taxon>Sordariomycetes</taxon>
        <taxon>Xylariomycetidae</taxon>
        <taxon>Amphisphaeriales</taxon>
        <taxon>Pseudomassariaceae</taxon>
        <taxon>Pseudomassariella</taxon>
    </lineage>
</organism>
<dbReference type="Pfam" id="PF07690">
    <property type="entry name" value="MFS_1"/>
    <property type="match status" value="1"/>
</dbReference>
<keyword evidence="9" id="KW-1185">Reference proteome</keyword>
<dbReference type="PRINTS" id="PR01036">
    <property type="entry name" value="TCRTETB"/>
</dbReference>
<feature type="transmembrane region" description="Helical" evidence="6">
    <location>
        <begin position="137"/>
        <end position="156"/>
    </location>
</feature>
<feature type="region of interest" description="Disordered" evidence="5">
    <location>
        <begin position="552"/>
        <end position="595"/>
    </location>
</feature>
<dbReference type="GO" id="GO:0022857">
    <property type="term" value="F:transmembrane transporter activity"/>
    <property type="evidence" value="ECO:0007669"/>
    <property type="project" value="InterPro"/>
</dbReference>
<dbReference type="GO" id="GO:0005886">
    <property type="term" value="C:plasma membrane"/>
    <property type="evidence" value="ECO:0007669"/>
    <property type="project" value="TreeGrafter"/>
</dbReference>
<feature type="domain" description="Major facilitator superfamily (MFS) profile" evidence="7">
    <location>
        <begin position="39"/>
        <end position="524"/>
    </location>
</feature>
<feature type="transmembrane region" description="Helical" evidence="6">
    <location>
        <begin position="263"/>
        <end position="279"/>
    </location>
</feature>
<feature type="transmembrane region" description="Helical" evidence="6">
    <location>
        <begin position="300"/>
        <end position="325"/>
    </location>
</feature>
<evidence type="ECO:0000256" key="5">
    <source>
        <dbReference type="SAM" id="MobiDB-lite"/>
    </source>
</evidence>
<sequence length="622" mass="68109">MATTKSPPSSVDQPNLKHADEAQRPGKEEWKPTTHVKLIIYTLAVTSLIVSLDASVITTSLSAIIQDLDGDSTQAFWIGTSYLLVNAVTMPFICSVSDIFGRPICFEFALVMFFIGTVICCTANDVAQMLAGRCVQGVGGAGIHALGLVIMTDIVPLRFRPKWYGVTLAGWAVGLSLGPILGGAIVQHTTWRWIFYMMFPITAYGIVIVPYLLTIKPRTSTLRQKLARVDWIGGVLFTSSATSLLIGVSWAGVQFAWNSAQTIVPLVAGIVGIAATIMYENEFAREPFLRRSLFGDMSSTVTYVGGCAQGLTCYAWLYYLTFYFMSVLEFTPIDAGVAMLASCLSITLAGIISGRVVTRFNNYRWAICIGWLLASLGAGLTLEWQNNNHKAVWIVTQLILGFGQGAVLNAQNFACQAMCKPGEEGVAAAMYVFVRQFGFALGVSIGGTTFQNVMALKLGRLGLPVELAKQAEGYIDTLVAMPPSEEKNKIVDSYTFGFMGCYEVLLGVSVVALILSVLFVKQCDMNKDLDTEHKLHPHRMIDVFRGEQALEGKGVRPEESTEAHRGVGEEQREERHVSREQRGMRRTTTQPDRVFDGTEKTTNVILAEIMKDTNAGHDHGRI</sequence>
<dbReference type="EMBL" id="MCFJ01000001">
    <property type="protein sequence ID" value="ORY71488.1"/>
    <property type="molecule type" value="Genomic_DNA"/>
</dbReference>
<keyword evidence="2 6" id="KW-0812">Transmembrane</keyword>
<dbReference type="InterPro" id="IPR036259">
    <property type="entry name" value="MFS_trans_sf"/>
</dbReference>
<name>A0A1Y2EIT1_9PEZI</name>
<comment type="caution">
    <text evidence="8">The sequence shown here is derived from an EMBL/GenBank/DDBJ whole genome shotgun (WGS) entry which is preliminary data.</text>
</comment>
<feature type="transmembrane region" description="Helical" evidence="6">
    <location>
        <begin position="337"/>
        <end position="358"/>
    </location>
</feature>
<dbReference type="SUPFAM" id="SSF103473">
    <property type="entry name" value="MFS general substrate transporter"/>
    <property type="match status" value="1"/>
</dbReference>
<dbReference type="Gene3D" id="1.20.1720.10">
    <property type="entry name" value="Multidrug resistance protein D"/>
    <property type="match status" value="1"/>
</dbReference>
<dbReference type="RefSeq" id="XP_040721080.1">
    <property type="nucleotide sequence ID" value="XM_040865150.1"/>
</dbReference>
<dbReference type="InterPro" id="IPR011701">
    <property type="entry name" value="MFS"/>
</dbReference>